<protein>
    <submittedName>
        <fullName evidence="1">Uncharacterized protein</fullName>
    </submittedName>
</protein>
<organism evidence="1">
    <name type="scientific">marine metagenome</name>
    <dbReference type="NCBI Taxonomy" id="408172"/>
    <lineage>
        <taxon>unclassified sequences</taxon>
        <taxon>metagenomes</taxon>
        <taxon>ecological metagenomes</taxon>
    </lineage>
</organism>
<name>A0A383E8F7_9ZZZZ</name>
<dbReference type="EMBL" id="UINC01223782">
    <property type="protein sequence ID" value="SVE53116.1"/>
    <property type="molecule type" value="Genomic_DNA"/>
</dbReference>
<proteinExistence type="predicted"/>
<evidence type="ECO:0000313" key="1">
    <source>
        <dbReference type="EMBL" id="SVE53116.1"/>
    </source>
</evidence>
<accession>A0A383E8F7</accession>
<reference evidence="1" key="1">
    <citation type="submission" date="2018-05" db="EMBL/GenBank/DDBJ databases">
        <authorList>
            <person name="Lanie J.A."/>
            <person name="Ng W.-L."/>
            <person name="Kazmierczak K.M."/>
            <person name="Andrzejewski T.M."/>
            <person name="Davidsen T.M."/>
            <person name="Wayne K.J."/>
            <person name="Tettelin H."/>
            <person name="Glass J.I."/>
            <person name="Rusch D."/>
            <person name="Podicherti R."/>
            <person name="Tsui H.-C.T."/>
            <person name="Winkler M.E."/>
        </authorList>
    </citation>
    <scope>NUCLEOTIDE SEQUENCE</scope>
</reference>
<sequence length="67" mass="8171">MKEKTYAVTEGFHGGGHYYDIAYRVNERIDKEIRFTYIEHYLQFVDLLHEAGYKYFDEQLRFVNDIN</sequence>
<dbReference type="AlphaFoldDB" id="A0A383E8F7"/>
<gene>
    <name evidence="1" type="ORF">METZ01_LOCUS505970</name>
</gene>